<dbReference type="PROSITE" id="PS51257">
    <property type="entry name" value="PROKAR_LIPOPROTEIN"/>
    <property type="match status" value="1"/>
</dbReference>
<dbReference type="EMBL" id="JBHSOD010000135">
    <property type="protein sequence ID" value="MFC5891119.1"/>
    <property type="molecule type" value="Genomic_DNA"/>
</dbReference>
<dbReference type="Pfam" id="PF07676">
    <property type="entry name" value="PD40"/>
    <property type="match status" value="5"/>
</dbReference>
<protein>
    <submittedName>
        <fullName evidence="3">Uncharacterized protein</fullName>
    </submittedName>
</protein>
<dbReference type="Proteomes" id="UP001596067">
    <property type="component" value="Unassembled WGS sequence"/>
</dbReference>
<dbReference type="InterPro" id="IPR011042">
    <property type="entry name" value="6-blade_b-propeller_TolB-like"/>
</dbReference>
<dbReference type="Gene3D" id="2.120.10.30">
    <property type="entry name" value="TolB, C-terminal domain"/>
    <property type="match status" value="3"/>
</dbReference>
<dbReference type="PANTHER" id="PTHR36842:SF1">
    <property type="entry name" value="PROTEIN TOLB"/>
    <property type="match status" value="1"/>
</dbReference>
<feature type="region of interest" description="Disordered" evidence="2">
    <location>
        <begin position="107"/>
        <end position="140"/>
    </location>
</feature>
<evidence type="ECO:0000313" key="3">
    <source>
        <dbReference type="EMBL" id="MFC5891119.1"/>
    </source>
</evidence>
<evidence type="ECO:0000313" key="4">
    <source>
        <dbReference type="Proteomes" id="UP001596067"/>
    </source>
</evidence>
<dbReference type="PANTHER" id="PTHR36842">
    <property type="entry name" value="PROTEIN TOLB HOMOLOG"/>
    <property type="match status" value="1"/>
</dbReference>
<name>A0ABW1FB83_9ACTN</name>
<dbReference type="RefSeq" id="WP_313766600.1">
    <property type="nucleotide sequence ID" value="NZ_BAAAVH010000006.1"/>
</dbReference>
<evidence type="ECO:0000256" key="2">
    <source>
        <dbReference type="SAM" id="MobiDB-lite"/>
    </source>
</evidence>
<comment type="caution">
    <text evidence="3">The sequence shown here is derived from an EMBL/GenBank/DDBJ whole genome shotgun (WGS) entry which is preliminary data.</text>
</comment>
<accession>A0ABW1FB83</accession>
<dbReference type="SUPFAM" id="SSF69304">
    <property type="entry name" value="Tricorn protease N-terminal domain"/>
    <property type="match status" value="1"/>
</dbReference>
<organism evidence="3 4">
    <name type="scientific">Kitasatospora aburaviensis</name>
    <dbReference type="NCBI Taxonomy" id="67265"/>
    <lineage>
        <taxon>Bacteria</taxon>
        <taxon>Bacillati</taxon>
        <taxon>Actinomycetota</taxon>
        <taxon>Actinomycetes</taxon>
        <taxon>Kitasatosporales</taxon>
        <taxon>Streptomycetaceae</taxon>
        <taxon>Kitasatospora</taxon>
    </lineage>
</organism>
<proteinExistence type="inferred from homology"/>
<comment type="similarity">
    <text evidence="1">Belongs to the TolB family.</text>
</comment>
<sequence length="398" mass="41461">MTGTRQLPPTTTARTRTRAGAGLLLAGALLTGCGAEPGEIPLSEIRAETPPAAPTPTPAPEPAVAVSAAPDPALAAAASARHNGLIVGRIFLTADRTNSAVFTIAPDGSGAQQLTRPPAQTRDDHPDWSPDGTTVAFDRTGPESAGRIWTIGADGENPHQVGQLCETGAPDCTNEEEVTPAFSPDGKQIAFSRTWGSADPTANQTQYSDLYLMSPDGTNAQRLTFLTNDKPYSGLVTDPAWSPDGRQLVFSYQTSATGQPANSRALYIVNIDGTGLRRLTPWELRAGDRASWSPDGTQIVFTTYPAGADNTPGGGIYTVRPDGTAIGALTPGPSDVFYGAATYSPDGTSIAFTQAPANGSAELYTMKSDGSNVAPLTNSPDYWESRPNWGTAVGTPRG</sequence>
<dbReference type="InterPro" id="IPR011659">
    <property type="entry name" value="WD40"/>
</dbReference>
<keyword evidence="4" id="KW-1185">Reference proteome</keyword>
<gene>
    <name evidence="3" type="ORF">ACFP0N_39830</name>
</gene>
<reference evidence="4" key="1">
    <citation type="journal article" date="2019" name="Int. J. Syst. Evol. Microbiol.">
        <title>The Global Catalogue of Microorganisms (GCM) 10K type strain sequencing project: providing services to taxonomists for standard genome sequencing and annotation.</title>
        <authorList>
            <consortium name="The Broad Institute Genomics Platform"/>
            <consortium name="The Broad Institute Genome Sequencing Center for Infectious Disease"/>
            <person name="Wu L."/>
            <person name="Ma J."/>
        </authorList>
    </citation>
    <scope>NUCLEOTIDE SEQUENCE [LARGE SCALE GENOMIC DNA]</scope>
    <source>
        <strain evidence="4">CGMCC 4.1469</strain>
    </source>
</reference>
<evidence type="ECO:0000256" key="1">
    <source>
        <dbReference type="ARBA" id="ARBA00009820"/>
    </source>
</evidence>